<dbReference type="SUPFAM" id="SSF56281">
    <property type="entry name" value="Metallo-hydrolase/oxidoreductase"/>
    <property type="match status" value="1"/>
</dbReference>
<dbReference type="PANTHER" id="PTHR43546">
    <property type="entry name" value="UPF0173 METAL-DEPENDENT HYDROLASE MJ1163-RELATED"/>
    <property type="match status" value="1"/>
</dbReference>
<dbReference type="PANTHER" id="PTHR43546:SF3">
    <property type="entry name" value="UPF0173 METAL-DEPENDENT HYDROLASE MJ1163"/>
    <property type="match status" value="1"/>
</dbReference>
<dbReference type="Pfam" id="PF13483">
    <property type="entry name" value="Lactamase_B_3"/>
    <property type="match status" value="1"/>
</dbReference>
<reference evidence="2 3" key="1">
    <citation type="submission" date="2022-06" db="EMBL/GenBank/DDBJ databases">
        <title>Genomic Encyclopedia of Archaeal and Bacterial Type Strains, Phase II (KMG-II): from individual species to whole genera.</title>
        <authorList>
            <person name="Goeker M."/>
        </authorList>
    </citation>
    <scope>NUCLEOTIDE SEQUENCE [LARGE SCALE GENOMIC DNA]</scope>
    <source>
        <strain evidence="2 3">DSM 44693</strain>
    </source>
</reference>
<dbReference type="RefSeq" id="WP_253663046.1">
    <property type="nucleotide sequence ID" value="NZ_BAAAJQ010000003.1"/>
</dbReference>
<proteinExistence type="predicted"/>
<protein>
    <submittedName>
        <fullName evidence="2">L-ascorbate metabolism protein UlaG, beta-lactamase superfamily</fullName>
    </submittedName>
</protein>
<evidence type="ECO:0000259" key="1">
    <source>
        <dbReference type="SMART" id="SM00849"/>
    </source>
</evidence>
<comment type="caution">
    <text evidence="2">The sequence shown here is derived from an EMBL/GenBank/DDBJ whole genome shotgun (WGS) entry which is preliminary data.</text>
</comment>
<evidence type="ECO:0000313" key="2">
    <source>
        <dbReference type="EMBL" id="MCP2178089.1"/>
    </source>
</evidence>
<gene>
    <name evidence="2" type="ORF">LX13_003930</name>
</gene>
<dbReference type="EMBL" id="JAMTCJ010000004">
    <property type="protein sequence ID" value="MCP2178089.1"/>
    <property type="molecule type" value="Genomic_DNA"/>
</dbReference>
<dbReference type="InterPro" id="IPR001279">
    <property type="entry name" value="Metallo-B-lactamas"/>
</dbReference>
<dbReference type="SMART" id="SM00849">
    <property type="entry name" value="Lactamase_B"/>
    <property type="match status" value="1"/>
</dbReference>
<dbReference type="InterPro" id="IPR050114">
    <property type="entry name" value="UPF0173_UPF0282_UlaG_hydrolase"/>
</dbReference>
<dbReference type="Gene3D" id="3.60.15.10">
    <property type="entry name" value="Ribonuclease Z/Hydroxyacylglutathione hydrolase-like"/>
    <property type="match status" value="1"/>
</dbReference>
<feature type="domain" description="Metallo-beta-lactamase" evidence="1">
    <location>
        <begin position="7"/>
        <end position="177"/>
    </location>
</feature>
<dbReference type="InterPro" id="IPR036866">
    <property type="entry name" value="RibonucZ/Hydroxyglut_hydro"/>
</dbReference>
<organism evidence="2 3">
    <name type="scientific">Williamsia maris</name>
    <dbReference type="NCBI Taxonomy" id="72806"/>
    <lineage>
        <taxon>Bacteria</taxon>
        <taxon>Bacillati</taxon>
        <taxon>Actinomycetota</taxon>
        <taxon>Actinomycetes</taxon>
        <taxon>Mycobacteriales</taxon>
        <taxon>Nocardiaceae</taxon>
        <taxon>Williamsia</taxon>
    </lineage>
</organism>
<dbReference type="Proteomes" id="UP001206895">
    <property type="component" value="Unassembled WGS sequence"/>
</dbReference>
<sequence>MHLTHYGQSCVLLEHNGTAVLFDPGVLSHGFEQLTGLDAILVTHQDVDHTDLARIGALMTLNPQAMLVADEQSQVILGASWRGVASGDMLRVGGLTVRAVGRYHAVVVPGVTPVANVGYIVGDEVHHGLLYHPGDALYVPDTPIRVLLAPAGGSWLRLPDGIEFIRDVGAYIVVPIHTETERFPELYVDRYAEFCPPGTIFTTLPPRTRVALE</sequence>
<accession>A0ABT1HJI5</accession>
<keyword evidence="3" id="KW-1185">Reference proteome</keyword>
<name>A0ABT1HJI5_9NOCA</name>
<evidence type="ECO:0000313" key="3">
    <source>
        <dbReference type="Proteomes" id="UP001206895"/>
    </source>
</evidence>